<organism evidence="3 4">
    <name type="scientific">Flavobacterium macrobrachii</name>
    <dbReference type="NCBI Taxonomy" id="591204"/>
    <lineage>
        <taxon>Bacteria</taxon>
        <taxon>Pseudomonadati</taxon>
        <taxon>Bacteroidota</taxon>
        <taxon>Flavobacteriia</taxon>
        <taxon>Flavobacteriales</taxon>
        <taxon>Flavobacteriaceae</taxon>
        <taxon>Flavobacterium</taxon>
    </lineage>
</organism>
<evidence type="ECO:0000313" key="3">
    <source>
        <dbReference type="EMBL" id="MBM6500273.1"/>
    </source>
</evidence>
<dbReference type="EMBL" id="JACSOD020000501">
    <property type="protein sequence ID" value="MBM6500273.1"/>
    <property type="molecule type" value="Genomic_DNA"/>
</dbReference>
<dbReference type="RefSeq" id="WP_187656628.1">
    <property type="nucleotide sequence ID" value="NZ_JACSOD020000501.1"/>
</dbReference>
<dbReference type="InterPro" id="IPR015659">
    <property type="entry name" value="Proline_oxidase"/>
</dbReference>
<keyword evidence="4" id="KW-1185">Reference proteome</keyword>
<proteinExistence type="predicted"/>
<evidence type="ECO:0000259" key="2">
    <source>
        <dbReference type="Pfam" id="PF01619"/>
    </source>
</evidence>
<reference evidence="3 4" key="1">
    <citation type="submission" date="2021-02" db="EMBL/GenBank/DDBJ databases">
        <authorList>
            <person name="Jung H.S."/>
            <person name="Chun B.H."/>
            <person name="Jeon C.O."/>
        </authorList>
    </citation>
    <scope>NUCLEOTIDE SEQUENCE [LARGE SCALE GENOMIC DNA]</scope>
    <source>
        <strain evidence="3 4">LMG 25203</strain>
    </source>
</reference>
<sequence length="390" mass="44959">MTKIFNNTEVAFALKTDTELDRAYFLFKMIANEPLVRIGTAVTNFALKAHLPVEGLIRATVFDHFCGGTTEDDCLTVVDKMFTKGVSSVLDYSVEGKEEEEQFDAALEMTLKTIEFAKERLAIPFAVFKPTGFGRFYLYEKVGEKQPLTPEELVEWNRVVERFDIVCKTAHEKDVALLIDGEESWMQDAADDLVTDMMRKYNKDKAIVFNTLQLYRWDRLDYLKRLHNIAKAENFHIGMKLVRGAYMEKENKRAEEKGYPTPICASKEATDINYDATVIYMMENLEKMSIFAGTHNEESSYKLMDLMHKMNIAKNDNRIWFGQLYGMSDNISYNLAQNGYNVAKYLPFGPVRDVMPYLIRRAEENTSVAGQTSRELNLLKAERDRRKSTK</sequence>
<dbReference type="InterPro" id="IPR029041">
    <property type="entry name" value="FAD-linked_oxidoreductase-like"/>
</dbReference>
<dbReference type="Pfam" id="PF01619">
    <property type="entry name" value="Pro_dh"/>
    <property type="match status" value="1"/>
</dbReference>
<dbReference type="PANTHER" id="PTHR13914:SF0">
    <property type="entry name" value="PROLINE DEHYDROGENASE 1, MITOCHONDRIAL"/>
    <property type="match status" value="1"/>
</dbReference>
<evidence type="ECO:0000313" key="4">
    <source>
        <dbReference type="Proteomes" id="UP000759529"/>
    </source>
</evidence>
<comment type="caution">
    <text evidence="3">The sequence shown here is derived from an EMBL/GenBank/DDBJ whole genome shotgun (WGS) entry which is preliminary data.</text>
</comment>
<accession>A0ABS2CZ81</accession>
<protein>
    <submittedName>
        <fullName evidence="3">Proline dehydrogenase family protein</fullName>
    </submittedName>
</protein>
<dbReference type="Gene3D" id="3.20.20.220">
    <property type="match status" value="1"/>
</dbReference>
<gene>
    <name evidence="3" type="ORF">H9X54_013325</name>
</gene>
<evidence type="ECO:0000256" key="1">
    <source>
        <dbReference type="ARBA" id="ARBA00023002"/>
    </source>
</evidence>
<dbReference type="SUPFAM" id="SSF51730">
    <property type="entry name" value="FAD-linked oxidoreductase"/>
    <property type="match status" value="1"/>
</dbReference>
<name>A0ABS2CZ81_9FLAO</name>
<dbReference type="Proteomes" id="UP000759529">
    <property type="component" value="Unassembled WGS sequence"/>
</dbReference>
<feature type="domain" description="Proline dehydrogenase" evidence="2">
    <location>
        <begin position="77"/>
        <end position="374"/>
    </location>
</feature>
<dbReference type="PANTHER" id="PTHR13914">
    <property type="entry name" value="PROLINE OXIDASE"/>
    <property type="match status" value="1"/>
</dbReference>
<dbReference type="InterPro" id="IPR002872">
    <property type="entry name" value="Proline_DH_dom"/>
</dbReference>
<keyword evidence="1" id="KW-0560">Oxidoreductase</keyword>